<accession>A0ABQ0BDI7</accession>
<sequence>MAMLVMTNFAVNTQNKFTQNAGESNLDNYNFSIIQNSVPYVSVTEDRENATPIKKKGGPGIGQILKDIKRYGRRDCISELKMRL</sequence>
<proteinExistence type="predicted"/>
<keyword evidence="2" id="KW-1185">Reference proteome</keyword>
<dbReference type="EMBL" id="BAABYW010000001">
    <property type="protein sequence ID" value="GAA6409518.1"/>
    <property type="molecule type" value="Genomic_DNA"/>
</dbReference>
<evidence type="ECO:0000313" key="2">
    <source>
        <dbReference type="Proteomes" id="UP001600943"/>
    </source>
</evidence>
<reference evidence="1 2" key="1">
    <citation type="submission" date="2024-04" db="EMBL/GenBank/DDBJ databases">
        <title>Defined microbial consortia suppress multidrug-resistant proinflammatory Enterobacteriaceae via ecological control.</title>
        <authorList>
            <person name="Furuichi M."/>
            <person name="Kawaguchi T."/>
            <person name="Pust M."/>
            <person name="Yasuma K."/>
            <person name="Plichta D."/>
            <person name="Hasegawa N."/>
            <person name="Ohya T."/>
            <person name="Bhattarai S."/>
            <person name="Sasajima S."/>
            <person name="Aoto Y."/>
            <person name="Tuganbaev T."/>
            <person name="Yaginuma M."/>
            <person name="Ueda M."/>
            <person name="Okahashi N."/>
            <person name="Amafuji K."/>
            <person name="Kiridooshi Y."/>
            <person name="Sugita K."/>
            <person name="Strazar M."/>
            <person name="Skelly A."/>
            <person name="Suda W."/>
            <person name="Hattori M."/>
            <person name="Nakamoto N."/>
            <person name="Caballero S."/>
            <person name="Norman J."/>
            <person name="Olle B."/>
            <person name="Tanoue T."/>
            <person name="Arita M."/>
            <person name="Bucci V."/>
            <person name="Atarashi K."/>
            <person name="Xavier R."/>
            <person name="Honda K."/>
        </authorList>
    </citation>
    <scope>NUCLEOTIDE SEQUENCE [LARGE SCALE GENOMIC DNA]</scope>
    <source>
        <strain evidence="2">k04-0078-D8-1</strain>
    </source>
</reference>
<evidence type="ECO:0000313" key="1">
    <source>
        <dbReference type="EMBL" id="GAA6409518.1"/>
    </source>
</evidence>
<comment type="caution">
    <text evidence="1">The sequence shown here is derived from an EMBL/GenBank/DDBJ whole genome shotgun (WGS) entry which is preliminary data.</text>
</comment>
<dbReference type="RefSeq" id="WP_390407322.1">
    <property type="nucleotide sequence ID" value="NZ_BAABYW010000001.1"/>
</dbReference>
<gene>
    <name evidence="1" type="ORF">K040078D81_36350</name>
</gene>
<dbReference type="Proteomes" id="UP001600943">
    <property type="component" value="Unassembled WGS sequence"/>
</dbReference>
<name>A0ABQ0BDI7_9FIRM</name>
<organism evidence="1 2">
    <name type="scientific">Blautia hominis</name>
    <dbReference type="NCBI Taxonomy" id="2025493"/>
    <lineage>
        <taxon>Bacteria</taxon>
        <taxon>Bacillati</taxon>
        <taxon>Bacillota</taxon>
        <taxon>Clostridia</taxon>
        <taxon>Lachnospirales</taxon>
        <taxon>Lachnospiraceae</taxon>
        <taxon>Blautia</taxon>
    </lineage>
</organism>
<protein>
    <submittedName>
        <fullName evidence="1">Uncharacterized protein</fullName>
    </submittedName>
</protein>